<name>A0A382N8L9_9ZZZZ</name>
<dbReference type="Pfam" id="PF00884">
    <property type="entry name" value="Sulfatase"/>
    <property type="match status" value="1"/>
</dbReference>
<evidence type="ECO:0000256" key="1">
    <source>
        <dbReference type="ARBA" id="ARBA00008779"/>
    </source>
</evidence>
<keyword evidence="4" id="KW-0106">Calcium</keyword>
<proteinExistence type="inferred from homology"/>
<feature type="domain" description="Sulfatase N-terminal" evidence="5">
    <location>
        <begin position="12"/>
        <end position="203"/>
    </location>
</feature>
<dbReference type="PROSITE" id="PS00523">
    <property type="entry name" value="SULFATASE_1"/>
    <property type="match status" value="1"/>
</dbReference>
<dbReference type="InterPro" id="IPR000917">
    <property type="entry name" value="Sulfatase_N"/>
</dbReference>
<keyword evidence="2" id="KW-0479">Metal-binding</keyword>
<evidence type="ECO:0000256" key="3">
    <source>
        <dbReference type="ARBA" id="ARBA00022801"/>
    </source>
</evidence>
<keyword evidence="3" id="KW-0378">Hydrolase</keyword>
<gene>
    <name evidence="6" type="ORF">METZ01_LOCUS309549</name>
</gene>
<dbReference type="AlphaFoldDB" id="A0A382N8L9"/>
<evidence type="ECO:0000313" key="6">
    <source>
        <dbReference type="EMBL" id="SVC56695.1"/>
    </source>
</evidence>
<dbReference type="Gene3D" id="3.40.720.10">
    <property type="entry name" value="Alkaline Phosphatase, subunit A"/>
    <property type="match status" value="1"/>
</dbReference>
<reference evidence="6" key="1">
    <citation type="submission" date="2018-05" db="EMBL/GenBank/DDBJ databases">
        <authorList>
            <person name="Lanie J.A."/>
            <person name="Ng W.-L."/>
            <person name="Kazmierczak K.M."/>
            <person name="Andrzejewski T.M."/>
            <person name="Davidsen T.M."/>
            <person name="Wayne K.J."/>
            <person name="Tettelin H."/>
            <person name="Glass J.I."/>
            <person name="Rusch D."/>
            <person name="Podicherti R."/>
            <person name="Tsui H.-C.T."/>
            <person name="Winkler M.E."/>
        </authorList>
    </citation>
    <scope>NUCLEOTIDE SEQUENCE</scope>
</reference>
<comment type="similarity">
    <text evidence="1">Belongs to the sulfatase family.</text>
</comment>
<dbReference type="InterPro" id="IPR024607">
    <property type="entry name" value="Sulfatase_CS"/>
</dbReference>
<dbReference type="SUPFAM" id="SSF53649">
    <property type="entry name" value="Alkaline phosphatase-like"/>
    <property type="match status" value="1"/>
</dbReference>
<evidence type="ECO:0000256" key="2">
    <source>
        <dbReference type="ARBA" id="ARBA00022723"/>
    </source>
</evidence>
<dbReference type="GO" id="GO:0004065">
    <property type="term" value="F:arylsulfatase activity"/>
    <property type="evidence" value="ECO:0007669"/>
    <property type="project" value="TreeGrafter"/>
</dbReference>
<dbReference type="GO" id="GO:0046872">
    <property type="term" value="F:metal ion binding"/>
    <property type="evidence" value="ECO:0007669"/>
    <property type="project" value="UniProtKB-KW"/>
</dbReference>
<evidence type="ECO:0000259" key="5">
    <source>
        <dbReference type="Pfam" id="PF00884"/>
    </source>
</evidence>
<evidence type="ECO:0000256" key="4">
    <source>
        <dbReference type="ARBA" id="ARBA00022837"/>
    </source>
</evidence>
<dbReference type="InterPro" id="IPR017850">
    <property type="entry name" value="Alkaline_phosphatase_core_sf"/>
</dbReference>
<dbReference type="PANTHER" id="PTHR42693:SF53">
    <property type="entry name" value="ENDO-4-O-SULFATASE"/>
    <property type="match status" value="1"/>
</dbReference>
<dbReference type="InterPro" id="IPR050738">
    <property type="entry name" value="Sulfatase"/>
</dbReference>
<protein>
    <recommendedName>
        <fullName evidence="5">Sulfatase N-terminal domain-containing protein</fullName>
    </recommendedName>
</protein>
<dbReference type="PANTHER" id="PTHR42693">
    <property type="entry name" value="ARYLSULFATASE FAMILY MEMBER"/>
    <property type="match status" value="1"/>
</dbReference>
<sequence>MFAGVAGAAQKPNIIFIMVDDMGRDWVSCYGAKHQTPNIDRLAKEGVRYQTAWCTPICTPTRVTLLTGQYPCHHGWVQHYDVPRWGGAGLRADRFTTFARLLREGGYATVIGGKWQINHLGKEPDALKKHGFDEHCVWPGVEEGKPETQERFWNGLLVTNGKRSKVPYGPDTINDFLIDYIKRHKDDPFLIYYPMLLTHGPHTTTPMNKANAPEG</sequence>
<accession>A0A382N8L9</accession>
<organism evidence="6">
    <name type="scientific">marine metagenome</name>
    <dbReference type="NCBI Taxonomy" id="408172"/>
    <lineage>
        <taxon>unclassified sequences</taxon>
        <taxon>metagenomes</taxon>
        <taxon>ecological metagenomes</taxon>
    </lineage>
</organism>
<feature type="non-terminal residue" evidence="6">
    <location>
        <position position="215"/>
    </location>
</feature>
<dbReference type="EMBL" id="UINC01098288">
    <property type="protein sequence ID" value="SVC56695.1"/>
    <property type="molecule type" value="Genomic_DNA"/>
</dbReference>